<organism evidence="2">
    <name type="scientific">Sulfolobus acidocaldarius Ron12/I</name>
    <dbReference type="NCBI Taxonomy" id="1028567"/>
    <lineage>
        <taxon>Archaea</taxon>
        <taxon>Thermoproteota</taxon>
        <taxon>Thermoprotei</taxon>
        <taxon>Sulfolobales</taxon>
        <taxon>Sulfolobaceae</taxon>
        <taxon>Sulfolobus</taxon>
    </lineage>
</organism>
<gene>
    <name evidence="1" type="ORF">SacRon12I_05235</name>
</gene>
<dbReference type="HOGENOM" id="CLU_3057295_0_0_2"/>
<evidence type="ECO:0000313" key="2">
    <source>
        <dbReference type="Proteomes" id="UP000011280"/>
    </source>
</evidence>
<dbReference type="PATRIC" id="fig|1028567.7.peg.1031"/>
<dbReference type="EMBL" id="CP002818">
    <property type="protein sequence ID" value="AGE73291.1"/>
    <property type="molecule type" value="Genomic_DNA"/>
</dbReference>
<reference evidence="1 2" key="1">
    <citation type="journal article" date="2012" name="ISME J.">
        <title>Genomic evidence of rapid, global-scale gene flow in a Sulfolobus species.</title>
        <authorList>
            <person name="Mao D."/>
            <person name="Grogan D."/>
        </authorList>
    </citation>
    <scope>NUCLEOTIDE SEQUENCE [LARGE SCALE GENOMIC DNA]</scope>
    <source>
        <strain evidence="1 2">Ron12/I</strain>
    </source>
</reference>
<dbReference type="AlphaFoldDB" id="M1J201"/>
<dbReference type="KEGG" id="sacr:SacRon12I_05235"/>
<name>M1J201_9CREN</name>
<evidence type="ECO:0000313" key="1">
    <source>
        <dbReference type="EMBL" id="AGE73291.1"/>
    </source>
</evidence>
<dbReference type="Proteomes" id="UP000011280">
    <property type="component" value="Chromosome"/>
</dbReference>
<dbReference type="GeneID" id="58788699"/>
<dbReference type="RefSeq" id="WP_015385547.1">
    <property type="nucleotide sequence ID" value="NC_020247.1"/>
</dbReference>
<proteinExistence type="predicted"/>
<protein>
    <submittedName>
        <fullName evidence="1">Uncharacterized protein</fullName>
    </submittedName>
</protein>
<accession>M1J201</accession>
<sequence length="53" mass="6619">MVAQEIIRKEKKVNDHKFIPLDQLPEEYLRLEYPHEWESIRKSRRFYDSVLPF</sequence>